<dbReference type="PANTHER" id="PTHR43340">
    <property type="entry name" value="HYPOXANTHINE-GUANINE PHOSPHORIBOSYLTRANSFERASE"/>
    <property type="match status" value="1"/>
</dbReference>
<comment type="cofactor">
    <cofactor evidence="1 15">
        <name>Mg(2+)</name>
        <dbReference type="ChEBI" id="CHEBI:18420"/>
    </cofactor>
</comment>
<dbReference type="GO" id="GO:0032263">
    <property type="term" value="P:GMP salvage"/>
    <property type="evidence" value="ECO:0007669"/>
    <property type="project" value="TreeGrafter"/>
</dbReference>
<evidence type="ECO:0000256" key="14">
    <source>
        <dbReference type="ARBA" id="ARBA00049402"/>
    </source>
</evidence>
<comment type="catalytic activity">
    <reaction evidence="14">
        <text>IMP + diphosphate = hypoxanthine + 5-phospho-alpha-D-ribose 1-diphosphate</text>
        <dbReference type="Rhea" id="RHEA:17973"/>
        <dbReference type="ChEBI" id="CHEBI:17368"/>
        <dbReference type="ChEBI" id="CHEBI:33019"/>
        <dbReference type="ChEBI" id="CHEBI:58017"/>
        <dbReference type="ChEBI" id="CHEBI:58053"/>
        <dbReference type="EC" id="2.4.2.8"/>
    </reaction>
    <physiologicalReaction direction="right-to-left" evidence="14">
        <dbReference type="Rhea" id="RHEA:17975"/>
    </physiologicalReaction>
</comment>
<keyword evidence="10 15" id="KW-0660">Purine salvage</keyword>
<dbReference type="PANTHER" id="PTHR43340:SF1">
    <property type="entry name" value="HYPOXANTHINE PHOSPHORIBOSYLTRANSFERASE"/>
    <property type="match status" value="1"/>
</dbReference>
<feature type="domain" description="Phosphoribosyltransferase" evidence="16">
    <location>
        <begin position="8"/>
        <end position="157"/>
    </location>
</feature>
<sequence>MSSQGQVLYTRQQIEQRIGELAAKINDDYAGRQLVVVCVLKGAVIFFSELVRQLNLEMLWDFLEVSSYRSGTESSGKVILVKDLELDIKGKDVLIVEDIVDTGLTMDYTKKLLALRQPLSIRIAALLDKPVRRKVDLPVDYAGFTVPDKFIVGYGLDHNQQFRSLPNLMELKS</sequence>
<dbReference type="GO" id="GO:0005829">
    <property type="term" value="C:cytosol"/>
    <property type="evidence" value="ECO:0007669"/>
    <property type="project" value="TreeGrafter"/>
</dbReference>
<evidence type="ECO:0000256" key="7">
    <source>
        <dbReference type="ARBA" id="ARBA00022676"/>
    </source>
</evidence>
<comment type="caution">
    <text evidence="17">The sequence shown here is derived from an EMBL/GenBank/DDBJ whole genome shotgun (WGS) entry which is preliminary data.</text>
</comment>
<keyword evidence="9 15" id="KW-0479">Metal-binding</keyword>
<protein>
    <recommendedName>
        <fullName evidence="15">Hypoxanthine phosphoribosyltransferase</fullName>
        <ecNumber evidence="15">2.4.2.8</ecNumber>
    </recommendedName>
</protein>
<evidence type="ECO:0000313" key="17">
    <source>
        <dbReference type="EMBL" id="OGC32421.1"/>
    </source>
</evidence>
<proteinExistence type="inferred from homology"/>
<dbReference type="SUPFAM" id="SSF53271">
    <property type="entry name" value="PRTase-like"/>
    <property type="match status" value="1"/>
</dbReference>
<evidence type="ECO:0000256" key="13">
    <source>
        <dbReference type="ARBA" id="ARBA00048811"/>
    </source>
</evidence>
<dbReference type="GO" id="GO:0004422">
    <property type="term" value="F:hypoxanthine phosphoribosyltransferase activity"/>
    <property type="evidence" value="ECO:0007669"/>
    <property type="project" value="InterPro"/>
</dbReference>
<dbReference type="Pfam" id="PF00156">
    <property type="entry name" value="Pribosyltran"/>
    <property type="match status" value="1"/>
</dbReference>
<name>A0A1F4TI72_UNCSA</name>
<evidence type="ECO:0000256" key="12">
    <source>
        <dbReference type="ARBA" id="ARBA00022842"/>
    </source>
</evidence>
<organism evidence="17 18">
    <name type="scientific">candidate division WOR-1 bacterium RIFOXYB2_FULL_48_7</name>
    <dbReference type="NCBI Taxonomy" id="1802583"/>
    <lineage>
        <taxon>Bacteria</taxon>
        <taxon>Bacillati</taxon>
        <taxon>Saganbacteria</taxon>
    </lineage>
</organism>
<keyword evidence="6 15" id="KW-0963">Cytoplasm</keyword>
<dbReference type="GO" id="GO:0000166">
    <property type="term" value="F:nucleotide binding"/>
    <property type="evidence" value="ECO:0007669"/>
    <property type="project" value="UniProtKB-KW"/>
</dbReference>
<dbReference type="InterPro" id="IPR000836">
    <property type="entry name" value="PRTase_dom"/>
</dbReference>
<evidence type="ECO:0000256" key="5">
    <source>
        <dbReference type="ARBA" id="ARBA00008391"/>
    </source>
</evidence>
<evidence type="ECO:0000256" key="9">
    <source>
        <dbReference type="ARBA" id="ARBA00022723"/>
    </source>
</evidence>
<gene>
    <name evidence="17" type="ORF">A2311_05480</name>
</gene>
<dbReference type="Proteomes" id="UP000178951">
    <property type="component" value="Unassembled WGS sequence"/>
</dbReference>
<dbReference type="AlphaFoldDB" id="A0A1F4TI72"/>
<evidence type="ECO:0000313" key="18">
    <source>
        <dbReference type="Proteomes" id="UP000178951"/>
    </source>
</evidence>
<comment type="pathway">
    <text evidence="3 15">Purine metabolism; IMP biosynthesis via salvage pathway; IMP from hypoxanthine: step 1/1.</text>
</comment>
<evidence type="ECO:0000256" key="4">
    <source>
        <dbReference type="ARBA" id="ARBA00004676"/>
    </source>
</evidence>
<comment type="similarity">
    <text evidence="5 15">Belongs to the purine/pyrimidine phosphoribosyltransferase family.</text>
</comment>
<dbReference type="GO" id="GO:0006178">
    <property type="term" value="P:guanine salvage"/>
    <property type="evidence" value="ECO:0007669"/>
    <property type="project" value="TreeGrafter"/>
</dbReference>
<dbReference type="GO" id="GO:0006166">
    <property type="term" value="P:purine ribonucleoside salvage"/>
    <property type="evidence" value="ECO:0007669"/>
    <property type="project" value="UniProtKB-KW"/>
</dbReference>
<dbReference type="InterPro" id="IPR005904">
    <property type="entry name" value="Hxn_phspho_trans"/>
</dbReference>
<dbReference type="STRING" id="1802583.A2311_05480"/>
<dbReference type="GO" id="GO:0052657">
    <property type="term" value="F:guanine phosphoribosyltransferase activity"/>
    <property type="evidence" value="ECO:0007669"/>
    <property type="project" value="UniProtKB-ARBA"/>
</dbReference>
<dbReference type="GO" id="GO:0046100">
    <property type="term" value="P:hypoxanthine metabolic process"/>
    <property type="evidence" value="ECO:0007669"/>
    <property type="project" value="TreeGrafter"/>
</dbReference>
<dbReference type="EMBL" id="MEUF01000078">
    <property type="protein sequence ID" value="OGC32421.1"/>
    <property type="molecule type" value="Genomic_DNA"/>
</dbReference>
<evidence type="ECO:0000256" key="10">
    <source>
        <dbReference type="ARBA" id="ARBA00022726"/>
    </source>
</evidence>
<keyword evidence="11 15" id="KW-0547">Nucleotide-binding</keyword>
<evidence type="ECO:0000256" key="15">
    <source>
        <dbReference type="RuleBase" id="RU364099"/>
    </source>
</evidence>
<accession>A0A1F4TI72</accession>
<dbReference type="EC" id="2.4.2.8" evidence="15"/>
<comment type="catalytic activity">
    <reaction evidence="13">
        <text>GMP + diphosphate = guanine + 5-phospho-alpha-D-ribose 1-diphosphate</text>
        <dbReference type="Rhea" id="RHEA:25424"/>
        <dbReference type="ChEBI" id="CHEBI:16235"/>
        <dbReference type="ChEBI" id="CHEBI:33019"/>
        <dbReference type="ChEBI" id="CHEBI:58017"/>
        <dbReference type="ChEBI" id="CHEBI:58115"/>
        <dbReference type="EC" id="2.4.2.8"/>
    </reaction>
    <physiologicalReaction direction="right-to-left" evidence="13">
        <dbReference type="Rhea" id="RHEA:25426"/>
    </physiologicalReaction>
</comment>
<dbReference type="GO" id="GO:0032264">
    <property type="term" value="P:IMP salvage"/>
    <property type="evidence" value="ECO:0007669"/>
    <property type="project" value="UniProtKB-UniPathway"/>
</dbReference>
<comment type="subcellular location">
    <subcellularLocation>
        <location evidence="2 15">Cytoplasm</location>
    </subcellularLocation>
</comment>
<dbReference type="GO" id="GO:0000287">
    <property type="term" value="F:magnesium ion binding"/>
    <property type="evidence" value="ECO:0007669"/>
    <property type="project" value="TreeGrafter"/>
</dbReference>
<comment type="pathway">
    <text evidence="4">Purine metabolism; GMP biosynthesis via salvage pathway; GMP from guanine: step 1/1.</text>
</comment>
<evidence type="ECO:0000256" key="11">
    <source>
        <dbReference type="ARBA" id="ARBA00022741"/>
    </source>
</evidence>
<evidence type="ECO:0000259" key="16">
    <source>
        <dbReference type="Pfam" id="PF00156"/>
    </source>
</evidence>
<dbReference type="NCBIfam" id="TIGR01203">
    <property type="entry name" value="HGPRTase"/>
    <property type="match status" value="1"/>
</dbReference>
<keyword evidence="12 15" id="KW-0460">Magnesium</keyword>
<keyword evidence="7 15" id="KW-0328">Glycosyltransferase</keyword>
<evidence type="ECO:0000256" key="6">
    <source>
        <dbReference type="ARBA" id="ARBA00022490"/>
    </source>
</evidence>
<evidence type="ECO:0000256" key="8">
    <source>
        <dbReference type="ARBA" id="ARBA00022679"/>
    </source>
</evidence>
<dbReference type="Gene3D" id="3.40.50.2020">
    <property type="match status" value="1"/>
</dbReference>
<dbReference type="InterPro" id="IPR029057">
    <property type="entry name" value="PRTase-like"/>
</dbReference>
<keyword evidence="8 15" id="KW-0808">Transferase</keyword>
<dbReference type="InterPro" id="IPR050408">
    <property type="entry name" value="HGPRT"/>
</dbReference>
<dbReference type="CDD" id="cd06223">
    <property type="entry name" value="PRTases_typeI"/>
    <property type="match status" value="1"/>
</dbReference>
<dbReference type="FunFam" id="3.40.50.2020:FF:000006">
    <property type="entry name" value="Hypoxanthine phosphoribosyltransferase"/>
    <property type="match status" value="1"/>
</dbReference>
<evidence type="ECO:0000256" key="1">
    <source>
        <dbReference type="ARBA" id="ARBA00001946"/>
    </source>
</evidence>
<reference evidence="17 18" key="1">
    <citation type="journal article" date="2016" name="Nat. Commun.">
        <title>Thousands of microbial genomes shed light on interconnected biogeochemical processes in an aquifer system.</title>
        <authorList>
            <person name="Anantharaman K."/>
            <person name="Brown C.T."/>
            <person name="Hug L.A."/>
            <person name="Sharon I."/>
            <person name="Castelle C.J."/>
            <person name="Probst A.J."/>
            <person name="Thomas B.C."/>
            <person name="Singh A."/>
            <person name="Wilkins M.J."/>
            <person name="Karaoz U."/>
            <person name="Brodie E.L."/>
            <person name="Williams K.H."/>
            <person name="Hubbard S.S."/>
            <person name="Banfield J.F."/>
        </authorList>
    </citation>
    <scope>NUCLEOTIDE SEQUENCE [LARGE SCALE GENOMIC DNA]</scope>
</reference>
<evidence type="ECO:0000256" key="3">
    <source>
        <dbReference type="ARBA" id="ARBA00004669"/>
    </source>
</evidence>
<dbReference type="UniPathway" id="UPA00591">
    <property type="reaction ID" value="UER00648"/>
</dbReference>
<evidence type="ECO:0000256" key="2">
    <source>
        <dbReference type="ARBA" id="ARBA00004496"/>
    </source>
</evidence>